<keyword evidence="3 7" id="KW-0808">Transferase</keyword>
<dbReference type="GO" id="GO:0006744">
    <property type="term" value="P:ubiquinone biosynthetic process"/>
    <property type="evidence" value="ECO:0007669"/>
    <property type="project" value="TreeGrafter"/>
</dbReference>
<dbReference type="GO" id="GO:1990234">
    <property type="term" value="C:transferase complex"/>
    <property type="evidence" value="ECO:0007669"/>
    <property type="project" value="TreeGrafter"/>
</dbReference>
<proteinExistence type="inferred from homology"/>
<dbReference type="GO" id="GO:0005739">
    <property type="term" value="C:mitochondrion"/>
    <property type="evidence" value="ECO:0007669"/>
    <property type="project" value="TreeGrafter"/>
</dbReference>
<gene>
    <name evidence="8" type="ORF">EDS130_LOCUS7472</name>
</gene>
<dbReference type="AlphaFoldDB" id="A0A813WFK3"/>
<dbReference type="CDD" id="cd00685">
    <property type="entry name" value="Trans_IPPS_HT"/>
    <property type="match status" value="1"/>
</dbReference>
<keyword evidence="6" id="KW-0414">Isoprene biosynthesis</keyword>
<comment type="similarity">
    <text evidence="2 7">Belongs to the FPP/GGPP synthase family.</text>
</comment>
<dbReference type="OrthoDB" id="9927103at2759"/>
<evidence type="ECO:0000256" key="2">
    <source>
        <dbReference type="ARBA" id="ARBA00006706"/>
    </source>
</evidence>
<name>A0A813WFK3_ADIRI</name>
<evidence type="ECO:0000256" key="3">
    <source>
        <dbReference type="ARBA" id="ARBA00022679"/>
    </source>
</evidence>
<dbReference type="PANTHER" id="PTHR12001:SF69">
    <property type="entry name" value="ALL TRANS-POLYPRENYL-DIPHOSPHATE SYNTHASE PDSS1"/>
    <property type="match status" value="1"/>
</dbReference>
<dbReference type="Proteomes" id="UP000663852">
    <property type="component" value="Unassembled WGS sequence"/>
</dbReference>
<dbReference type="PANTHER" id="PTHR12001">
    <property type="entry name" value="GERANYLGERANYL PYROPHOSPHATE SYNTHASE"/>
    <property type="match status" value="1"/>
</dbReference>
<keyword evidence="4" id="KW-0479">Metal-binding</keyword>
<evidence type="ECO:0000313" key="9">
    <source>
        <dbReference type="Proteomes" id="UP000663852"/>
    </source>
</evidence>
<dbReference type="SUPFAM" id="SSF48576">
    <property type="entry name" value="Terpenoid synthases"/>
    <property type="match status" value="1"/>
</dbReference>
<dbReference type="InterPro" id="IPR000092">
    <property type="entry name" value="Polyprenyl_synt"/>
</dbReference>
<dbReference type="Gene3D" id="1.10.600.10">
    <property type="entry name" value="Farnesyl Diphosphate Synthase"/>
    <property type="match status" value="1"/>
</dbReference>
<dbReference type="PROSITE" id="PS00723">
    <property type="entry name" value="POLYPRENYL_SYNTHASE_1"/>
    <property type="match status" value="1"/>
</dbReference>
<dbReference type="InterPro" id="IPR008949">
    <property type="entry name" value="Isoprenoid_synthase_dom_sf"/>
</dbReference>
<dbReference type="InterPro" id="IPR033749">
    <property type="entry name" value="Polyprenyl_synt_CS"/>
</dbReference>
<protein>
    <submittedName>
        <fullName evidence="8">Uncharacterized protein</fullName>
    </submittedName>
</protein>
<dbReference type="Pfam" id="PF00348">
    <property type="entry name" value="polyprenyl_synt"/>
    <property type="match status" value="1"/>
</dbReference>
<dbReference type="SFLD" id="SFLDS00005">
    <property type="entry name" value="Isoprenoid_Synthase_Type_I"/>
    <property type="match status" value="1"/>
</dbReference>
<dbReference type="PROSITE" id="PS00444">
    <property type="entry name" value="POLYPRENYL_SYNTHASE_2"/>
    <property type="match status" value="1"/>
</dbReference>
<keyword evidence="5" id="KW-0460">Magnesium</keyword>
<sequence length="369" mass="41200">MFAVRCLSNRFLSRTKILRCSCRYLTVGAANAQMKNEKYQSTISVIKDDLQLIHRDILQHLGCFEQELNDLAKYHFDAKGKLIRPMIICTIARSCNQQQDNFLHENQRCVATLGEMIHTASLIHDDVVDSSDRRRGKPAAAVKWGPKKAVLAGDYILGISSVLLAQIGNSEVILLLSRVIQDLVRGEFMQLSTKESDAEQFQDYLNKTFCKTASLFANTCKAVALLGNISNVDANQCADLAYEFGKNFGMAFQLIDDLLDVTSTDADLGKPATADLKLGLSTAPVLFASQQFPELQNLILRRFSESGDIERALELIDQSDGKARTFHLAEQYANEACRILSSFPQSSNESNVFLNLLTHLTQSTLKRRH</sequence>
<evidence type="ECO:0000256" key="7">
    <source>
        <dbReference type="RuleBase" id="RU004466"/>
    </source>
</evidence>
<accession>A0A813WFK3</accession>
<evidence type="ECO:0000313" key="8">
    <source>
        <dbReference type="EMBL" id="CAF0854250.1"/>
    </source>
</evidence>
<evidence type="ECO:0000256" key="4">
    <source>
        <dbReference type="ARBA" id="ARBA00022723"/>
    </source>
</evidence>
<dbReference type="EMBL" id="CAJNOJ010000022">
    <property type="protein sequence ID" value="CAF0854250.1"/>
    <property type="molecule type" value="Genomic_DNA"/>
</dbReference>
<organism evidence="8 9">
    <name type="scientific">Adineta ricciae</name>
    <name type="common">Rotifer</name>
    <dbReference type="NCBI Taxonomy" id="249248"/>
    <lineage>
        <taxon>Eukaryota</taxon>
        <taxon>Metazoa</taxon>
        <taxon>Spiralia</taxon>
        <taxon>Gnathifera</taxon>
        <taxon>Rotifera</taxon>
        <taxon>Eurotatoria</taxon>
        <taxon>Bdelloidea</taxon>
        <taxon>Adinetida</taxon>
        <taxon>Adinetidae</taxon>
        <taxon>Adineta</taxon>
    </lineage>
</organism>
<dbReference type="GO" id="GO:0008299">
    <property type="term" value="P:isoprenoid biosynthetic process"/>
    <property type="evidence" value="ECO:0007669"/>
    <property type="project" value="UniProtKB-KW"/>
</dbReference>
<dbReference type="GO" id="GO:0004659">
    <property type="term" value="F:prenyltransferase activity"/>
    <property type="evidence" value="ECO:0007669"/>
    <property type="project" value="InterPro"/>
</dbReference>
<comment type="caution">
    <text evidence="8">The sequence shown here is derived from an EMBL/GenBank/DDBJ whole genome shotgun (WGS) entry which is preliminary data.</text>
</comment>
<evidence type="ECO:0000256" key="1">
    <source>
        <dbReference type="ARBA" id="ARBA00001946"/>
    </source>
</evidence>
<dbReference type="GO" id="GO:0046872">
    <property type="term" value="F:metal ion binding"/>
    <property type="evidence" value="ECO:0007669"/>
    <property type="project" value="UniProtKB-KW"/>
</dbReference>
<comment type="cofactor">
    <cofactor evidence="1">
        <name>Mg(2+)</name>
        <dbReference type="ChEBI" id="CHEBI:18420"/>
    </cofactor>
</comment>
<evidence type="ECO:0000256" key="6">
    <source>
        <dbReference type="ARBA" id="ARBA00023229"/>
    </source>
</evidence>
<reference evidence="8" key="1">
    <citation type="submission" date="2021-02" db="EMBL/GenBank/DDBJ databases">
        <authorList>
            <person name="Nowell W R."/>
        </authorList>
    </citation>
    <scope>NUCLEOTIDE SEQUENCE</scope>
</reference>
<evidence type="ECO:0000256" key="5">
    <source>
        <dbReference type="ARBA" id="ARBA00022842"/>
    </source>
</evidence>